<dbReference type="InParanoid" id="A0A2P6MRR2"/>
<name>A0A2P6MRR2_9EUKA</name>
<evidence type="ECO:0000313" key="1">
    <source>
        <dbReference type="EMBL" id="PRP74366.1"/>
    </source>
</evidence>
<evidence type="ECO:0000313" key="2">
    <source>
        <dbReference type="Proteomes" id="UP000241769"/>
    </source>
</evidence>
<keyword evidence="2" id="KW-1185">Reference proteome</keyword>
<proteinExistence type="predicted"/>
<dbReference type="EMBL" id="MDYQ01000466">
    <property type="protein sequence ID" value="PRP74366.1"/>
    <property type="molecule type" value="Genomic_DNA"/>
</dbReference>
<protein>
    <submittedName>
        <fullName evidence="1">Uncharacterized protein</fullName>
    </submittedName>
</protein>
<sequence length="113" mass="12563">MKQDLANPASPDALAERIWRQETTVLSEEFCRTRRWPFGGNEEVYRGNCCMTVSSGCFKLQLHSLPNGTRTSDNKYVAGNGDWKATGPGYSVSHNYKGPMPNGSTVSKFLKNN</sequence>
<organism evidence="1 2">
    <name type="scientific">Planoprotostelium fungivorum</name>
    <dbReference type="NCBI Taxonomy" id="1890364"/>
    <lineage>
        <taxon>Eukaryota</taxon>
        <taxon>Amoebozoa</taxon>
        <taxon>Evosea</taxon>
        <taxon>Variosea</taxon>
        <taxon>Cavosteliida</taxon>
        <taxon>Cavosteliaceae</taxon>
        <taxon>Planoprotostelium</taxon>
    </lineage>
</organism>
<dbReference type="Proteomes" id="UP000241769">
    <property type="component" value="Unassembled WGS sequence"/>
</dbReference>
<gene>
    <name evidence="1" type="ORF">PROFUN_16206</name>
</gene>
<comment type="caution">
    <text evidence="1">The sequence shown here is derived from an EMBL/GenBank/DDBJ whole genome shotgun (WGS) entry which is preliminary data.</text>
</comment>
<dbReference type="AlphaFoldDB" id="A0A2P6MRR2"/>
<accession>A0A2P6MRR2</accession>
<reference evidence="1 2" key="1">
    <citation type="journal article" date="2018" name="Genome Biol. Evol.">
        <title>Multiple Roots of Fruiting Body Formation in Amoebozoa.</title>
        <authorList>
            <person name="Hillmann F."/>
            <person name="Forbes G."/>
            <person name="Novohradska S."/>
            <person name="Ferling I."/>
            <person name="Riege K."/>
            <person name="Groth M."/>
            <person name="Westermann M."/>
            <person name="Marz M."/>
            <person name="Spaller T."/>
            <person name="Winckler T."/>
            <person name="Schaap P."/>
            <person name="Glockner G."/>
        </authorList>
    </citation>
    <scope>NUCLEOTIDE SEQUENCE [LARGE SCALE GENOMIC DNA]</scope>
    <source>
        <strain evidence="1 2">Jena</strain>
    </source>
</reference>